<name>A0A0R2QL31_9ACTN</name>
<feature type="non-terminal residue" evidence="1">
    <location>
        <position position="1"/>
    </location>
</feature>
<dbReference type="AlphaFoldDB" id="A0A0R2QL31"/>
<sequence length="92" mass="10550">EALPDLYITEEIEDKSRELLLDPVQKVRGHRDLGDFKSASCALIVGSRYIQSKSCYLYSAYCQECGEIIFEIRNEEAKAFVNNHNQKHLGQL</sequence>
<dbReference type="Proteomes" id="UP000053054">
    <property type="component" value="Unassembled WGS sequence"/>
</dbReference>
<reference evidence="1 2" key="1">
    <citation type="submission" date="2015-10" db="EMBL/GenBank/DDBJ databases">
        <title>Metagenome-Assembled Genomes uncover a global brackish microbiome.</title>
        <authorList>
            <person name="Hugerth L.W."/>
            <person name="Larsson J."/>
            <person name="Alneberg J."/>
            <person name="Lindh M.V."/>
            <person name="Legrand C."/>
            <person name="Pinhassi J."/>
            <person name="Andersson A.F."/>
        </authorList>
    </citation>
    <scope>NUCLEOTIDE SEQUENCE [LARGE SCALE GENOMIC DNA]</scope>
    <source>
        <strain evidence="1">BACL2 MAG-120820-bin50</strain>
    </source>
</reference>
<evidence type="ECO:0000313" key="1">
    <source>
        <dbReference type="EMBL" id="KRO50849.1"/>
    </source>
</evidence>
<organism evidence="1 2">
    <name type="scientific">Actinobacteria bacterium BACL2 MAG-120820-bin50</name>
    <dbReference type="NCBI Taxonomy" id="1655570"/>
    <lineage>
        <taxon>Bacteria</taxon>
        <taxon>Bacillati</taxon>
        <taxon>Actinomycetota</taxon>
        <taxon>Actinomycetes</taxon>
        <taxon>Actinomycetes incertae sedis</taxon>
        <taxon>ac1 cluster</taxon>
    </lineage>
</organism>
<accession>A0A0R2QL31</accession>
<protein>
    <submittedName>
        <fullName evidence="1">Uncharacterized protein</fullName>
    </submittedName>
</protein>
<comment type="caution">
    <text evidence="1">The sequence shown here is derived from an EMBL/GenBank/DDBJ whole genome shotgun (WGS) entry which is preliminary data.</text>
</comment>
<evidence type="ECO:0000313" key="2">
    <source>
        <dbReference type="Proteomes" id="UP000053054"/>
    </source>
</evidence>
<proteinExistence type="predicted"/>
<gene>
    <name evidence="1" type="ORF">ABR62_00050</name>
</gene>
<dbReference type="EMBL" id="LIAU01000321">
    <property type="protein sequence ID" value="KRO50849.1"/>
    <property type="molecule type" value="Genomic_DNA"/>
</dbReference>